<gene>
    <name evidence="4" type="ORF">SPRG_05155</name>
</gene>
<evidence type="ECO:0000256" key="3">
    <source>
        <dbReference type="SAM" id="MobiDB-lite"/>
    </source>
</evidence>
<dbReference type="STRING" id="695850.A0A067CL73"/>
<dbReference type="Pfam" id="PF08536">
    <property type="entry name" value="Whirly"/>
    <property type="match status" value="1"/>
</dbReference>
<keyword evidence="2" id="KW-0809">Transit peptide</keyword>
<dbReference type="KEGG" id="spar:SPRG_05155"/>
<dbReference type="InterPro" id="IPR009044">
    <property type="entry name" value="ssDNA-bd_transcriptional_reg"/>
</dbReference>
<keyword evidence="5" id="KW-1185">Reference proteome</keyword>
<feature type="region of interest" description="Disordered" evidence="3">
    <location>
        <begin position="184"/>
        <end position="208"/>
    </location>
</feature>
<dbReference type="RefSeq" id="XP_012199149.1">
    <property type="nucleotide sequence ID" value="XM_012343759.1"/>
</dbReference>
<dbReference type="PANTHER" id="PTHR31745:SF1">
    <property type="entry name" value="SINGLE-STRANDED DNA-BINDING PROTEIN WHY2, MITOCHONDRIAL"/>
    <property type="match status" value="1"/>
</dbReference>
<reference evidence="4 5" key="1">
    <citation type="journal article" date="2013" name="PLoS Genet.">
        <title>Distinctive expansion of potential virulence genes in the genome of the oomycete fish pathogen Saprolegnia parasitica.</title>
        <authorList>
            <person name="Jiang R.H."/>
            <person name="de Bruijn I."/>
            <person name="Haas B.J."/>
            <person name="Belmonte R."/>
            <person name="Lobach L."/>
            <person name="Christie J."/>
            <person name="van den Ackerveken G."/>
            <person name="Bottin A."/>
            <person name="Bulone V."/>
            <person name="Diaz-Moreno S.M."/>
            <person name="Dumas B."/>
            <person name="Fan L."/>
            <person name="Gaulin E."/>
            <person name="Govers F."/>
            <person name="Grenville-Briggs L.J."/>
            <person name="Horner N.R."/>
            <person name="Levin J.Z."/>
            <person name="Mammella M."/>
            <person name="Meijer H.J."/>
            <person name="Morris P."/>
            <person name="Nusbaum C."/>
            <person name="Oome S."/>
            <person name="Phillips A.J."/>
            <person name="van Rooyen D."/>
            <person name="Rzeszutek E."/>
            <person name="Saraiva M."/>
            <person name="Secombes C.J."/>
            <person name="Seidl M.F."/>
            <person name="Snel B."/>
            <person name="Stassen J.H."/>
            <person name="Sykes S."/>
            <person name="Tripathy S."/>
            <person name="van den Berg H."/>
            <person name="Vega-Arreguin J.C."/>
            <person name="Wawra S."/>
            <person name="Young S.K."/>
            <person name="Zeng Q."/>
            <person name="Dieguez-Uribeondo J."/>
            <person name="Russ C."/>
            <person name="Tyler B.M."/>
            <person name="van West P."/>
        </authorList>
    </citation>
    <scope>NUCLEOTIDE SEQUENCE [LARGE SCALE GENOMIC DNA]</scope>
    <source>
        <strain evidence="4 5">CBS 223.65</strain>
    </source>
</reference>
<evidence type="ECO:0000256" key="2">
    <source>
        <dbReference type="ARBA" id="ARBA00022946"/>
    </source>
</evidence>
<evidence type="ECO:0000313" key="4">
    <source>
        <dbReference type="EMBL" id="KDO29965.1"/>
    </source>
</evidence>
<dbReference type="GO" id="GO:0006952">
    <property type="term" value="P:defense response"/>
    <property type="evidence" value="ECO:0007669"/>
    <property type="project" value="InterPro"/>
</dbReference>
<evidence type="ECO:0000313" key="5">
    <source>
        <dbReference type="Proteomes" id="UP000030745"/>
    </source>
</evidence>
<name>A0A067CL73_SAPPC</name>
<dbReference type="GO" id="GO:0003697">
    <property type="term" value="F:single-stranded DNA binding"/>
    <property type="evidence" value="ECO:0007669"/>
    <property type="project" value="InterPro"/>
</dbReference>
<dbReference type="InterPro" id="IPR013742">
    <property type="entry name" value="Whirly"/>
</dbReference>
<dbReference type="EMBL" id="KK583203">
    <property type="protein sequence ID" value="KDO29965.1"/>
    <property type="molecule type" value="Genomic_DNA"/>
</dbReference>
<dbReference type="Proteomes" id="UP000030745">
    <property type="component" value="Unassembled WGS sequence"/>
</dbReference>
<comment type="similarity">
    <text evidence="1">Belongs to the Whirly family.</text>
</comment>
<protein>
    <submittedName>
        <fullName evidence="4">Uncharacterized protein</fullName>
    </submittedName>
</protein>
<accession>A0A067CL73</accession>
<organism evidence="4 5">
    <name type="scientific">Saprolegnia parasitica (strain CBS 223.65)</name>
    <dbReference type="NCBI Taxonomy" id="695850"/>
    <lineage>
        <taxon>Eukaryota</taxon>
        <taxon>Sar</taxon>
        <taxon>Stramenopiles</taxon>
        <taxon>Oomycota</taxon>
        <taxon>Saprolegniomycetes</taxon>
        <taxon>Saprolegniales</taxon>
        <taxon>Saprolegniaceae</taxon>
        <taxon>Saprolegnia</taxon>
    </lineage>
</organism>
<dbReference type="Gene3D" id="2.30.31.10">
    <property type="entry name" value="Transcriptional Coactivator Pc4, Chain A"/>
    <property type="match status" value="1"/>
</dbReference>
<dbReference type="GO" id="GO:0006355">
    <property type="term" value="P:regulation of DNA-templated transcription"/>
    <property type="evidence" value="ECO:0007669"/>
    <property type="project" value="InterPro"/>
</dbReference>
<dbReference type="OMA" id="SCELFHD"/>
<dbReference type="SUPFAM" id="SSF54447">
    <property type="entry name" value="ssDNA-binding transcriptional regulator domain"/>
    <property type="match status" value="1"/>
</dbReference>
<dbReference type="VEuPathDB" id="FungiDB:SPRG_05155"/>
<dbReference type="AlphaFoldDB" id="A0A067CL73"/>
<proteinExistence type="inferred from homology"/>
<sequence length="208" mass="22937">MMMMHRQAVRAFSTARGAAPRVFPQFSSYGSDALFQVAPLAPVYTHTGKYLKLKRGGSLMLSWCKATQQGYNYQDKLLFSVSPREIGAILNTLDSKQKITLVHSPNMNDPQANEGLRKSFSIEYQPEQHKTVFAFTSDQARTAVALDAGETRVLKELLQYSLPYLYGFHSVLAAEPTIEYEGGAMPASSGPSAPRANRGPPTAGEWPF</sequence>
<dbReference type="OrthoDB" id="511009at2759"/>
<dbReference type="PANTHER" id="PTHR31745">
    <property type="entry name" value="SINGLE-STRANDED DNA-BINDING PROTEIN WHY2, MITOCHONDRIAL"/>
    <property type="match status" value="1"/>
</dbReference>
<evidence type="ECO:0000256" key="1">
    <source>
        <dbReference type="ARBA" id="ARBA00006061"/>
    </source>
</evidence>
<dbReference type="GeneID" id="24127560"/>